<name>A0A2J6PYB0_9HELO</name>
<gene>
    <name evidence="2" type="ORF">NA56DRAFT_706063</name>
</gene>
<evidence type="ECO:0000256" key="1">
    <source>
        <dbReference type="SAM" id="MobiDB-lite"/>
    </source>
</evidence>
<keyword evidence="3" id="KW-1185">Reference proteome</keyword>
<feature type="compositionally biased region" description="Basic and acidic residues" evidence="1">
    <location>
        <begin position="21"/>
        <end position="30"/>
    </location>
</feature>
<feature type="region of interest" description="Disordered" evidence="1">
    <location>
        <begin position="1"/>
        <end position="137"/>
    </location>
</feature>
<dbReference type="Proteomes" id="UP000235672">
    <property type="component" value="Unassembled WGS sequence"/>
</dbReference>
<accession>A0A2J6PYB0</accession>
<reference evidence="2 3" key="1">
    <citation type="submission" date="2016-05" db="EMBL/GenBank/DDBJ databases">
        <title>A degradative enzymes factory behind the ericoid mycorrhizal symbiosis.</title>
        <authorList>
            <consortium name="DOE Joint Genome Institute"/>
            <person name="Martino E."/>
            <person name="Morin E."/>
            <person name="Grelet G."/>
            <person name="Kuo A."/>
            <person name="Kohler A."/>
            <person name="Daghino S."/>
            <person name="Barry K."/>
            <person name="Choi C."/>
            <person name="Cichocki N."/>
            <person name="Clum A."/>
            <person name="Copeland A."/>
            <person name="Hainaut M."/>
            <person name="Haridas S."/>
            <person name="Labutti K."/>
            <person name="Lindquist E."/>
            <person name="Lipzen A."/>
            <person name="Khouja H.-R."/>
            <person name="Murat C."/>
            <person name="Ohm R."/>
            <person name="Olson A."/>
            <person name="Spatafora J."/>
            <person name="Veneault-Fourrey C."/>
            <person name="Henrissat B."/>
            <person name="Grigoriev I."/>
            <person name="Martin F."/>
            <person name="Perotto S."/>
        </authorList>
    </citation>
    <scope>NUCLEOTIDE SEQUENCE [LARGE SCALE GENOMIC DNA]</scope>
    <source>
        <strain evidence="2 3">UAMH 7357</strain>
    </source>
</reference>
<dbReference type="EMBL" id="KZ613491">
    <property type="protein sequence ID" value="PMD19019.1"/>
    <property type="molecule type" value="Genomic_DNA"/>
</dbReference>
<protein>
    <submittedName>
        <fullName evidence="2">Uncharacterized protein</fullName>
    </submittedName>
</protein>
<organism evidence="2 3">
    <name type="scientific">Hyaloscypha hepaticicola</name>
    <dbReference type="NCBI Taxonomy" id="2082293"/>
    <lineage>
        <taxon>Eukaryota</taxon>
        <taxon>Fungi</taxon>
        <taxon>Dikarya</taxon>
        <taxon>Ascomycota</taxon>
        <taxon>Pezizomycotina</taxon>
        <taxon>Leotiomycetes</taxon>
        <taxon>Helotiales</taxon>
        <taxon>Hyaloscyphaceae</taxon>
        <taxon>Hyaloscypha</taxon>
    </lineage>
</organism>
<evidence type="ECO:0000313" key="3">
    <source>
        <dbReference type="Proteomes" id="UP000235672"/>
    </source>
</evidence>
<sequence length="295" mass="31981">MVGVPQGDPPPDPGRGGGTDDMARDEESGSRRAAPQTDENGGGENFGSRRTGAQTNENNGGAPATTPASGRTGGQSSTSIYAQPGPSRTCDQTPTSTSSQPASGRDSGSFHLPSAHITRSSPRVRDEASLAPAAANSDKEYRELVETWFDDEAPRGADCPSGKIRNWNKLKHTMIVMKSDKSEDGKCKWSSRIDYRTKFGLDSQHPHIEIAQDNSGRTFLIHPHHLFPFLCDIEGDDQDATEEFAVLDLEIKKNELTPEKVLKDFSEALLMSGMDEEKGMAQKIVDFSTVASRRS</sequence>
<feature type="compositionally biased region" description="Polar residues" evidence="1">
    <location>
        <begin position="66"/>
        <end position="81"/>
    </location>
</feature>
<evidence type="ECO:0000313" key="2">
    <source>
        <dbReference type="EMBL" id="PMD19019.1"/>
    </source>
</evidence>
<dbReference type="AlphaFoldDB" id="A0A2J6PYB0"/>
<proteinExistence type="predicted"/>
<feature type="compositionally biased region" description="Low complexity" evidence="1">
    <location>
        <begin position="92"/>
        <end position="101"/>
    </location>
</feature>